<dbReference type="CDD" id="cd17039">
    <property type="entry name" value="Ubl_ubiquitin_like"/>
    <property type="match status" value="1"/>
</dbReference>
<reference evidence="2" key="2">
    <citation type="submission" date="2023-02" db="EMBL/GenBank/DDBJ databases">
        <authorList>
            <consortium name="DOE Joint Genome Institute"/>
            <person name="Mondo S.J."/>
            <person name="Chang Y."/>
            <person name="Wang Y."/>
            <person name="Ahrendt S."/>
            <person name="Andreopoulos W."/>
            <person name="Barry K."/>
            <person name="Beard J."/>
            <person name="Benny G.L."/>
            <person name="Blankenship S."/>
            <person name="Bonito G."/>
            <person name="Cuomo C."/>
            <person name="Desiro A."/>
            <person name="Gervers K.A."/>
            <person name="Hundley H."/>
            <person name="Kuo A."/>
            <person name="LaButti K."/>
            <person name="Lang B.F."/>
            <person name="Lipzen A."/>
            <person name="O'Donnell K."/>
            <person name="Pangilinan J."/>
            <person name="Reynolds N."/>
            <person name="Sandor L."/>
            <person name="Smith M.W."/>
            <person name="Tsang A."/>
            <person name="Grigoriev I.V."/>
            <person name="Stajich J.E."/>
            <person name="Spatafora J.W."/>
        </authorList>
    </citation>
    <scope>NUCLEOTIDE SEQUENCE</scope>
    <source>
        <strain evidence="2">RSA 2281</strain>
    </source>
</reference>
<comment type="caution">
    <text evidence="2">The sequence shown here is derived from an EMBL/GenBank/DDBJ whole genome shotgun (WGS) entry which is preliminary data.</text>
</comment>
<organism evidence="2 3">
    <name type="scientific">Phascolomyces articulosus</name>
    <dbReference type="NCBI Taxonomy" id="60185"/>
    <lineage>
        <taxon>Eukaryota</taxon>
        <taxon>Fungi</taxon>
        <taxon>Fungi incertae sedis</taxon>
        <taxon>Mucoromycota</taxon>
        <taxon>Mucoromycotina</taxon>
        <taxon>Mucoromycetes</taxon>
        <taxon>Mucorales</taxon>
        <taxon>Lichtheimiaceae</taxon>
        <taxon>Phascolomyces</taxon>
    </lineage>
</organism>
<evidence type="ECO:0000313" key="2">
    <source>
        <dbReference type="EMBL" id="KAI9268100.1"/>
    </source>
</evidence>
<dbReference type="InterPro" id="IPR050158">
    <property type="entry name" value="Ubiquitin_ubiquitin-like"/>
</dbReference>
<keyword evidence="3" id="KW-1185">Reference proteome</keyword>
<gene>
    <name evidence="2" type="ORF">BDA99DRAFT_535615</name>
</gene>
<feature type="domain" description="Ubiquitin-like" evidence="1">
    <location>
        <begin position="277"/>
        <end position="333"/>
    </location>
</feature>
<dbReference type="AlphaFoldDB" id="A0AAD5PHF5"/>
<protein>
    <recommendedName>
        <fullName evidence="1">Ubiquitin-like domain-containing protein</fullName>
    </recommendedName>
</protein>
<dbReference type="InterPro" id="IPR000626">
    <property type="entry name" value="Ubiquitin-like_dom"/>
</dbReference>
<dbReference type="Pfam" id="PF00240">
    <property type="entry name" value="ubiquitin"/>
    <property type="match status" value="2"/>
</dbReference>
<dbReference type="InterPro" id="IPR029071">
    <property type="entry name" value="Ubiquitin-like_domsf"/>
</dbReference>
<feature type="domain" description="Ubiquitin-like" evidence="1">
    <location>
        <begin position="160"/>
        <end position="245"/>
    </location>
</feature>
<dbReference type="SMART" id="SM00213">
    <property type="entry name" value="UBQ"/>
    <property type="match status" value="2"/>
</dbReference>
<dbReference type="PROSITE" id="PS50053">
    <property type="entry name" value="UBIQUITIN_2"/>
    <property type="match status" value="2"/>
</dbReference>
<dbReference type="SUPFAM" id="SSF54236">
    <property type="entry name" value="Ubiquitin-like"/>
    <property type="match status" value="2"/>
</dbReference>
<dbReference type="PANTHER" id="PTHR10666">
    <property type="entry name" value="UBIQUITIN"/>
    <property type="match status" value="1"/>
</dbReference>
<dbReference type="InterPro" id="IPR019956">
    <property type="entry name" value="Ubiquitin_dom"/>
</dbReference>
<dbReference type="Gene3D" id="3.10.20.90">
    <property type="entry name" value="Phosphatidylinositol 3-kinase Catalytic Subunit, Chain A, domain 1"/>
    <property type="match status" value="2"/>
</dbReference>
<evidence type="ECO:0000259" key="1">
    <source>
        <dbReference type="PROSITE" id="PS50053"/>
    </source>
</evidence>
<dbReference type="InterPro" id="IPR019954">
    <property type="entry name" value="Ubiquitin_CS"/>
</dbReference>
<accession>A0AAD5PHF5</accession>
<evidence type="ECO:0000313" key="3">
    <source>
        <dbReference type="Proteomes" id="UP001209540"/>
    </source>
</evidence>
<reference evidence="2" key="1">
    <citation type="journal article" date="2022" name="IScience">
        <title>Evolution of zygomycete secretomes and the origins of terrestrial fungal ecologies.</title>
        <authorList>
            <person name="Chang Y."/>
            <person name="Wang Y."/>
            <person name="Mondo S."/>
            <person name="Ahrendt S."/>
            <person name="Andreopoulos W."/>
            <person name="Barry K."/>
            <person name="Beard J."/>
            <person name="Benny G.L."/>
            <person name="Blankenship S."/>
            <person name="Bonito G."/>
            <person name="Cuomo C."/>
            <person name="Desiro A."/>
            <person name="Gervers K.A."/>
            <person name="Hundley H."/>
            <person name="Kuo A."/>
            <person name="LaButti K."/>
            <person name="Lang B.F."/>
            <person name="Lipzen A."/>
            <person name="O'Donnell K."/>
            <person name="Pangilinan J."/>
            <person name="Reynolds N."/>
            <person name="Sandor L."/>
            <person name="Smith M.E."/>
            <person name="Tsang A."/>
            <person name="Grigoriev I.V."/>
            <person name="Stajich J.E."/>
            <person name="Spatafora J.W."/>
        </authorList>
    </citation>
    <scope>NUCLEOTIDE SEQUENCE</scope>
    <source>
        <strain evidence="2">RSA 2281</strain>
    </source>
</reference>
<dbReference type="Proteomes" id="UP001209540">
    <property type="component" value="Unassembled WGS sequence"/>
</dbReference>
<dbReference type="PRINTS" id="PR00348">
    <property type="entry name" value="UBIQUITIN"/>
</dbReference>
<proteinExistence type="predicted"/>
<dbReference type="PROSITE" id="PS00299">
    <property type="entry name" value="UBIQUITIN_1"/>
    <property type="match status" value="1"/>
</dbReference>
<name>A0AAD5PHF5_9FUNG</name>
<sequence>MEQSKKIKIFIANFPGLSIDIPSREDEDLQFLLDRVSNKLLYTEFGNLLTFKNHLYVNGIKITDYTKSSRQYSVFGDIFTYSQDNNNCSSNTTPSDNTSAAMSMVNHTPQKQQMTMTGFNTNNHYNNGSSSSSGPKTVTTPLVPKYKAFPQRKTSKSSTINVNIVSIHISLVLTVHQRDTVEDLKKEIMHQLGRSCRHLSSPSVTAKIQHHLFFNGSELENKNALSHYNIQQNATIYLVFPPSSSSKDQKWNSTMIGDIFLSSSKTDSSNYNNSNNKMISITTLAGKRVFNNIHLEQSAWNIKAMIYKKKGVPMDQQRLVYAGKELKENHQTLLQQCKELSDKKTNLSLCTIYLVYRLSNPRGINPINNSFSLPVVHNVIRHTHFPKSTMTDSQQLEIVPRAAKGLQIIKGLNIVTHCQCTPFHPVILKFGYGLYEIMTTTDNTTTGASLIPNSFSLFADEEDDRFFFSMQCPNCHYPIRNNKNMPISFGFVECYYRFFYMAKNGNARSRTEWTRVSAQDQYQHFDITSFLANKASENWKQIGIEARPFVESNTTTPHFYENFHKKTCWLSLLLTRSKLVPTQKRLACFGIVEKHWVNILLVPQLWVLGSPHH</sequence>
<dbReference type="EMBL" id="JAIXMP010000009">
    <property type="protein sequence ID" value="KAI9268100.1"/>
    <property type="molecule type" value="Genomic_DNA"/>
</dbReference>